<proteinExistence type="predicted"/>
<evidence type="ECO:0000313" key="3">
    <source>
        <dbReference type="EMBL" id="CAL5983833.1"/>
    </source>
</evidence>
<reference evidence="2" key="1">
    <citation type="submission" date="2023-06" db="EMBL/GenBank/DDBJ databases">
        <authorList>
            <person name="Kurt Z."/>
        </authorList>
    </citation>
    <scope>NUCLEOTIDE SEQUENCE</scope>
</reference>
<protein>
    <submittedName>
        <fullName evidence="2">Uncharacterized protein</fullName>
    </submittedName>
</protein>
<evidence type="ECO:0000256" key="1">
    <source>
        <dbReference type="SAM" id="Coils"/>
    </source>
</evidence>
<accession>A0AA86QJ54</accession>
<keyword evidence="1" id="KW-0175">Coiled coil</keyword>
<reference evidence="3 4" key="2">
    <citation type="submission" date="2024-07" db="EMBL/GenBank/DDBJ databases">
        <authorList>
            <person name="Akdeniz Z."/>
        </authorList>
    </citation>
    <scope>NUCLEOTIDE SEQUENCE [LARGE SCALE GENOMIC DNA]</scope>
</reference>
<name>A0AA86QJ54_9EUKA</name>
<dbReference type="EMBL" id="CAXDID020000016">
    <property type="protein sequence ID" value="CAL5983833.1"/>
    <property type="molecule type" value="Genomic_DNA"/>
</dbReference>
<dbReference type="EMBL" id="CATOUU010000931">
    <property type="protein sequence ID" value="CAI9960434.1"/>
    <property type="molecule type" value="Genomic_DNA"/>
</dbReference>
<organism evidence="2">
    <name type="scientific">Hexamita inflata</name>
    <dbReference type="NCBI Taxonomy" id="28002"/>
    <lineage>
        <taxon>Eukaryota</taxon>
        <taxon>Metamonada</taxon>
        <taxon>Diplomonadida</taxon>
        <taxon>Hexamitidae</taxon>
        <taxon>Hexamitinae</taxon>
        <taxon>Hexamita</taxon>
    </lineage>
</organism>
<keyword evidence="4" id="KW-1185">Reference proteome</keyword>
<dbReference type="AlphaFoldDB" id="A0AA86QJ54"/>
<gene>
    <name evidence="2" type="ORF">HINF_LOCUS48079</name>
    <name evidence="3" type="ORF">HINF_LOCUS7813</name>
</gene>
<dbReference type="Proteomes" id="UP001642409">
    <property type="component" value="Unassembled WGS sequence"/>
</dbReference>
<evidence type="ECO:0000313" key="2">
    <source>
        <dbReference type="EMBL" id="CAI9960434.1"/>
    </source>
</evidence>
<comment type="caution">
    <text evidence="2">The sequence shown here is derived from an EMBL/GenBank/DDBJ whole genome shotgun (WGS) entry which is preliminary data.</text>
</comment>
<evidence type="ECO:0000313" key="4">
    <source>
        <dbReference type="Proteomes" id="UP001642409"/>
    </source>
</evidence>
<sequence>MNTAVMFRDLLATTFPQSKYPQIQKLGGNSNFTKLQNFILNKTAEKSEYELNLKRVHLQQLRKNSASLKLNANQDQLLEQKKSLCEQIQTSHPLLETAQLLSSKMAQQSIQLPNIDLQAKKLATSVFYENLSEHLLKQQIELLNKEQAQIFQLVNQIKNTTAMQFELKKLQMDQPFESFTFDFRTNLIPCYKKVALLLSKTNQLKQEVFHHFKQHVEYDLKAEIAPSLSFSQLITQSTALKQSANFYDFLTFTEQELQDVPKQQRISFIRSYQFAFRKIIEFVHYQTAVVKPNHEIVSNLERLIVSNESRLNSSLILVSDKMRQFQEKIRLAGGIIAQFQSNRVVQDVSIMNQKLEIQSTELFNQIQVYLLNKNVDFKTLLQMEAKYSPVNTQEYLNISQDYFANKQQWLRFFQTDLERGIENVNILCYNKIQDIEHKQKQELDKLIYEIERIEAGHEIQIQNMKTMQEEIDEEESEEETTNANDRMFTYNLPKLKQRYEAVQFEQE</sequence>
<feature type="coiled-coil region" evidence="1">
    <location>
        <begin position="457"/>
        <end position="484"/>
    </location>
</feature>